<feature type="transmembrane region" description="Helical" evidence="2">
    <location>
        <begin position="384"/>
        <end position="406"/>
    </location>
</feature>
<dbReference type="GO" id="GO:0022857">
    <property type="term" value="F:transmembrane transporter activity"/>
    <property type="evidence" value="ECO:0007669"/>
    <property type="project" value="InterPro"/>
</dbReference>
<dbReference type="Pfam" id="PF07690">
    <property type="entry name" value="MFS_1"/>
    <property type="match status" value="1"/>
</dbReference>
<feature type="transmembrane region" description="Helical" evidence="2">
    <location>
        <begin position="412"/>
        <end position="433"/>
    </location>
</feature>
<protein>
    <recommendedName>
        <fullName evidence="5">Monocarboxylate transporter 10</fullName>
    </recommendedName>
</protein>
<accession>A0A9P0BRH7</accession>
<keyword evidence="2" id="KW-1133">Transmembrane helix</keyword>
<evidence type="ECO:0000313" key="4">
    <source>
        <dbReference type="Proteomes" id="UP001154114"/>
    </source>
</evidence>
<evidence type="ECO:0000256" key="2">
    <source>
        <dbReference type="SAM" id="Phobius"/>
    </source>
</evidence>
<dbReference type="InterPro" id="IPR050327">
    <property type="entry name" value="Proton-linked_MCT"/>
</dbReference>
<evidence type="ECO:0000313" key="3">
    <source>
        <dbReference type="EMBL" id="CAH0586917.1"/>
    </source>
</evidence>
<dbReference type="PANTHER" id="PTHR11360:SF312">
    <property type="entry name" value="KARMOISIN, ISOFORM B"/>
    <property type="match status" value="1"/>
</dbReference>
<feature type="transmembrane region" description="Helical" evidence="2">
    <location>
        <begin position="295"/>
        <end position="311"/>
    </location>
</feature>
<organism evidence="3 4">
    <name type="scientific">Chrysodeixis includens</name>
    <name type="common">Soybean looper</name>
    <name type="synonym">Pseudoplusia includens</name>
    <dbReference type="NCBI Taxonomy" id="689277"/>
    <lineage>
        <taxon>Eukaryota</taxon>
        <taxon>Metazoa</taxon>
        <taxon>Ecdysozoa</taxon>
        <taxon>Arthropoda</taxon>
        <taxon>Hexapoda</taxon>
        <taxon>Insecta</taxon>
        <taxon>Pterygota</taxon>
        <taxon>Neoptera</taxon>
        <taxon>Endopterygota</taxon>
        <taxon>Lepidoptera</taxon>
        <taxon>Glossata</taxon>
        <taxon>Ditrysia</taxon>
        <taxon>Noctuoidea</taxon>
        <taxon>Noctuidae</taxon>
        <taxon>Plusiinae</taxon>
        <taxon>Chrysodeixis</taxon>
    </lineage>
</organism>
<feature type="region of interest" description="Disordered" evidence="1">
    <location>
        <begin position="1"/>
        <end position="35"/>
    </location>
</feature>
<dbReference type="AlphaFoldDB" id="A0A9P0BRH7"/>
<feature type="transmembrane region" description="Helical" evidence="2">
    <location>
        <begin position="346"/>
        <end position="372"/>
    </location>
</feature>
<dbReference type="Proteomes" id="UP001154114">
    <property type="component" value="Chromosome 15"/>
</dbReference>
<feature type="transmembrane region" description="Helical" evidence="2">
    <location>
        <begin position="86"/>
        <end position="104"/>
    </location>
</feature>
<feature type="transmembrane region" description="Helical" evidence="2">
    <location>
        <begin position="323"/>
        <end position="340"/>
    </location>
</feature>
<sequence length="453" mass="49802">MPKGIHPKPSLKNVGSKSSGIIKKHKHHKHHEPKPPDGGLMAWMIVLASFLVNGILFGVINSYSIIYTVFEKHLRDTGVANSESKAALVGSLSMGFTFFMSIVSGMLTRLLGLRKTAVLGGAIACLGLVISSFNEYNHVVLCFSYGFMYGSGSSLAYTPSLAILGHYFKKHLGMVNGIVTVGSSVFTVILPPLMDYIITNHGLAWLFRVLVLLNIVTLFCGFLFKPLMPEGKISKKNHTCCEVIFDLVNVDMWRIKRYRYWALPMPVCLFGYFVSFVHIKRFIEINFDKDVSKNLPLQCIAFMSGVGRLLFGALSDSPRLNKIYLQQISFYVIGSSTIFMPFIKLFWLLVVTALVIGLFDGCFISLMGPIAIQLVGAQYAAQAIGFMLGLAAPFLSVGPTLAGYVFHITKSYTIPFIVAGICPIVGASLMFCIHKQPPAVILPNLPPDAVKPK</sequence>
<dbReference type="Gene3D" id="1.20.1250.20">
    <property type="entry name" value="MFS general substrate transporter like domains"/>
    <property type="match status" value="2"/>
</dbReference>
<feature type="transmembrane region" description="Helical" evidence="2">
    <location>
        <begin position="146"/>
        <end position="168"/>
    </location>
</feature>
<dbReference type="EMBL" id="LR824018">
    <property type="protein sequence ID" value="CAH0586917.1"/>
    <property type="molecule type" value="Genomic_DNA"/>
</dbReference>
<dbReference type="OrthoDB" id="6499973at2759"/>
<evidence type="ECO:0008006" key="5">
    <source>
        <dbReference type="Google" id="ProtNLM"/>
    </source>
</evidence>
<feature type="transmembrane region" description="Helical" evidence="2">
    <location>
        <begin position="175"/>
        <end position="193"/>
    </location>
</feature>
<evidence type="ECO:0000256" key="1">
    <source>
        <dbReference type="SAM" id="MobiDB-lite"/>
    </source>
</evidence>
<name>A0A9P0BRH7_CHRIL</name>
<keyword evidence="4" id="KW-1185">Reference proteome</keyword>
<keyword evidence="2" id="KW-0472">Membrane</keyword>
<gene>
    <name evidence="3" type="ORF">CINC_LOCUS3409</name>
</gene>
<reference evidence="3" key="1">
    <citation type="submission" date="2021-12" db="EMBL/GenBank/DDBJ databases">
        <authorList>
            <person name="King R."/>
        </authorList>
    </citation>
    <scope>NUCLEOTIDE SEQUENCE</scope>
</reference>
<dbReference type="PANTHER" id="PTHR11360">
    <property type="entry name" value="MONOCARBOXYLATE TRANSPORTER"/>
    <property type="match status" value="1"/>
</dbReference>
<dbReference type="SUPFAM" id="SSF103473">
    <property type="entry name" value="MFS general substrate transporter"/>
    <property type="match status" value="1"/>
</dbReference>
<dbReference type="InterPro" id="IPR036259">
    <property type="entry name" value="MFS_trans_sf"/>
</dbReference>
<dbReference type="InterPro" id="IPR011701">
    <property type="entry name" value="MFS"/>
</dbReference>
<feature type="transmembrane region" description="Helical" evidence="2">
    <location>
        <begin position="40"/>
        <end position="66"/>
    </location>
</feature>
<feature type="compositionally biased region" description="Basic residues" evidence="1">
    <location>
        <begin position="22"/>
        <end position="32"/>
    </location>
</feature>
<feature type="transmembrane region" description="Helical" evidence="2">
    <location>
        <begin position="205"/>
        <end position="224"/>
    </location>
</feature>
<proteinExistence type="predicted"/>
<feature type="transmembrane region" description="Helical" evidence="2">
    <location>
        <begin position="260"/>
        <end position="283"/>
    </location>
</feature>
<keyword evidence="2" id="KW-0812">Transmembrane</keyword>